<dbReference type="InterPro" id="IPR029061">
    <property type="entry name" value="THDP-binding"/>
</dbReference>
<evidence type="ECO:0000256" key="1">
    <source>
        <dbReference type="ARBA" id="ARBA00023002"/>
    </source>
</evidence>
<keyword evidence="1" id="KW-0560">Oxidoreductase</keyword>
<dbReference type="SUPFAM" id="SSF52518">
    <property type="entry name" value="Thiamin diphosphate-binding fold (THDP-binding)"/>
    <property type="match status" value="1"/>
</dbReference>
<protein>
    <submittedName>
        <fullName evidence="3">2-oxoacid:ferredoxin oxidoreductase subunit beta</fullName>
    </submittedName>
</protein>
<dbReference type="GO" id="GO:0030976">
    <property type="term" value="F:thiamine pyrophosphate binding"/>
    <property type="evidence" value="ECO:0007669"/>
    <property type="project" value="InterPro"/>
</dbReference>
<proteinExistence type="predicted"/>
<dbReference type="CDD" id="cd03375">
    <property type="entry name" value="TPP_OGFOR"/>
    <property type="match status" value="1"/>
</dbReference>
<comment type="caution">
    <text evidence="3">The sequence shown here is derived from an EMBL/GenBank/DDBJ whole genome shotgun (WGS) entry which is preliminary data.</text>
</comment>
<accession>A0A424YF62</accession>
<feature type="domain" description="Thiamine pyrophosphate enzyme TPP-binding" evidence="2">
    <location>
        <begin position="53"/>
        <end position="200"/>
    </location>
</feature>
<dbReference type="AlphaFoldDB" id="A0A424YF62"/>
<dbReference type="InterPro" id="IPR011766">
    <property type="entry name" value="TPP_enzyme_TPP-bd"/>
</dbReference>
<evidence type="ECO:0000313" key="4">
    <source>
        <dbReference type="Proteomes" id="UP000285138"/>
    </source>
</evidence>
<evidence type="ECO:0000259" key="2">
    <source>
        <dbReference type="Pfam" id="PF02775"/>
    </source>
</evidence>
<gene>
    <name evidence="3" type="ORF">D5R97_04590</name>
</gene>
<dbReference type="Gene3D" id="3.40.50.970">
    <property type="match status" value="1"/>
</dbReference>
<evidence type="ECO:0000313" key="3">
    <source>
        <dbReference type="EMBL" id="RQD76286.1"/>
    </source>
</evidence>
<dbReference type="EMBL" id="QZAA01000124">
    <property type="protein sequence ID" value="RQD76286.1"/>
    <property type="molecule type" value="Genomic_DNA"/>
</dbReference>
<sequence length="269" mass="29806">MDIPERYGDYINWDQLPHLWCPGCGNGIALKGVALALAKLNIPPHKVLLATGIGCSGRAGNYVSFHSFDGTHGRTLAFCTGINVAQPDLHIIAFLGDGDCGAIGGNHLLHAARRNLNVTVLEINNFNYAMTGGQFSPTTPLCSVTSTSRKGKAEYTMDTAALVVNAGANYVACTTVYHTAQLNTFVKEAILTRGFSFVEIFSSCPTYYGRYNDMGDGPAMMRWFKEKALPRYKYEKLSHDEKQEYLVRGRLVQRNREDFLTAYKKCRKK</sequence>
<dbReference type="PANTHER" id="PTHR48084">
    <property type="entry name" value="2-OXOGLUTARATE OXIDOREDUCTASE SUBUNIT KORB-RELATED"/>
    <property type="match status" value="1"/>
</dbReference>
<dbReference type="InterPro" id="IPR051457">
    <property type="entry name" value="2-oxoacid:Fd_oxidoreductase"/>
</dbReference>
<reference evidence="3 4" key="1">
    <citation type="submission" date="2018-08" db="EMBL/GenBank/DDBJ databases">
        <title>The metabolism and importance of syntrophic acetate oxidation coupled to methane or sulfide production in haloalkaline environments.</title>
        <authorList>
            <person name="Timmers P.H.A."/>
            <person name="Vavourakis C.D."/>
            <person name="Sorokin D.Y."/>
            <person name="Sinninghe Damste J.S."/>
            <person name="Muyzer G."/>
            <person name="Stams A.J.M."/>
            <person name="Plugge C.M."/>
        </authorList>
    </citation>
    <scope>NUCLEOTIDE SEQUENCE [LARGE SCALE GENOMIC DNA]</scope>
    <source>
        <strain evidence="3">MSAO_Bac1</strain>
    </source>
</reference>
<dbReference type="Pfam" id="PF02775">
    <property type="entry name" value="TPP_enzyme_C"/>
    <property type="match status" value="1"/>
</dbReference>
<name>A0A424YF62_9FIRM</name>
<dbReference type="GO" id="GO:0045333">
    <property type="term" value="P:cellular respiration"/>
    <property type="evidence" value="ECO:0007669"/>
    <property type="project" value="UniProtKB-ARBA"/>
</dbReference>
<organism evidence="3 4">
    <name type="scientific">Candidatus Syntrophonatronum acetioxidans</name>
    <dbReference type="NCBI Taxonomy" id="1795816"/>
    <lineage>
        <taxon>Bacteria</taxon>
        <taxon>Bacillati</taxon>
        <taxon>Bacillota</taxon>
        <taxon>Clostridia</taxon>
        <taxon>Eubacteriales</taxon>
        <taxon>Syntrophomonadaceae</taxon>
        <taxon>Candidatus Syntrophonatronum</taxon>
    </lineage>
</organism>
<dbReference type="Proteomes" id="UP000285138">
    <property type="component" value="Unassembled WGS sequence"/>
</dbReference>
<dbReference type="PANTHER" id="PTHR48084:SF1">
    <property type="entry name" value="2-OXOGLUTARATE SYNTHASE SUBUNIT KORB"/>
    <property type="match status" value="1"/>
</dbReference>
<dbReference type="GO" id="GO:0016625">
    <property type="term" value="F:oxidoreductase activity, acting on the aldehyde or oxo group of donors, iron-sulfur protein as acceptor"/>
    <property type="evidence" value="ECO:0007669"/>
    <property type="project" value="UniProtKB-ARBA"/>
</dbReference>